<accession>A0A383CSX8</accession>
<name>A0A383CSX8_9ZZZZ</name>
<reference evidence="1" key="1">
    <citation type="submission" date="2018-05" db="EMBL/GenBank/DDBJ databases">
        <authorList>
            <person name="Lanie J.A."/>
            <person name="Ng W.-L."/>
            <person name="Kazmierczak K.M."/>
            <person name="Andrzejewski T.M."/>
            <person name="Davidsen T.M."/>
            <person name="Wayne K.J."/>
            <person name="Tettelin H."/>
            <person name="Glass J.I."/>
            <person name="Rusch D."/>
            <person name="Podicherti R."/>
            <person name="Tsui H.-C.T."/>
            <person name="Winkler M.E."/>
        </authorList>
    </citation>
    <scope>NUCLEOTIDE SEQUENCE</scope>
</reference>
<protein>
    <submittedName>
        <fullName evidence="1">Uncharacterized protein</fullName>
    </submittedName>
</protein>
<dbReference type="AlphaFoldDB" id="A0A383CSX8"/>
<gene>
    <name evidence="1" type="ORF">METZ01_LOCUS488311</name>
</gene>
<organism evidence="1">
    <name type="scientific">marine metagenome</name>
    <dbReference type="NCBI Taxonomy" id="408172"/>
    <lineage>
        <taxon>unclassified sequences</taxon>
        <taxon>metagenomes</taxon>
        <taxon>ecological metagenomes</taxon>
    </lineage>
</organism>
<proteinExistence type="predicted"/>
<sequence>MKKEKKDKDNTISAVDFLTLKIERNMTEVGQETSKGKRAELFKYQDRLVDFLMEETERVRQTKDLEQIENALSKLEFLRRE</sequence>
<feature type="non-terminal residue" evidence="1">
    <location>
        <position position="81"/>
    </location>
</feature>
<dbReference type="EMBL" id="UINC01211525">
    <property type="protein sequence ID" value="SVE35457.1"/>
    <property type="molecule type" value="Genomic_DNA"/>
</dbReference>
<evidence type="ECO:0000313" key="1">
    <source>
        <dbReference type="EMBL" id="SVE35457.1"/>
    </source>
</evidence>